<dbReference type="Pfam" id="PF04101">
    <property type="entry name" value="Glyco_tran_28_C"/>
    <property type="match status" value="1"/>
</dbReference>
<reference evidence="2 3" key="1">
    <citation type="submission" date="2017-05" db="EMBL/GenBank/DDBJ databases">
        <authorList>
            <person name="Varghese N."/>
            <person name="Submissions S."/>
        </authorList>
    </citation>
    <scope>NUCLEOTIDE SEQUENCE [LARGE SCALE GENOMIC DNA]</scope>
    <source>
        <strain evidence="2 3">DSM 25457</strain>
    </source>
</reference>
<dbReference type="InterPro" id="IPR007235">
    <property type="entry name" value="Glyco_trans_28_C"/>
</dbReference>
<name>A0ABY1QMC0_9BACT</name>
<proteinExistence type="predicted"/>
<dbReference type="SUPFAM" id="SSF53756">
    <property type="entry name" value="UDP-Glycosyltransferase/glycogen phosphorylase"/>
    <property type="match status" value="1"/>
</dbReference>
<feature type="domain" description="Glycosyl transferase family 28 C-terminal" evidence="1">
    <location>
        <begin position="238"/>
        <end position="305"/>
    </location>
</feature>
<evidence type="ECO:0000313" key="2">
    <source>
        <dbReference type="EMBL" id="SMP75485.1"/>
    </source>
</evidence>
<sequence length="364" mass="40273">MNQPSIGFYVHYHGMGHKHRAECILQHLTLPATVVTSNLDRLSWNGPTLKEVVAIACDNDDLNEVGLDRAGDSPGLHFAPLWSTNITERVAQYTAWLNTAQPDLVMIDVSAEIAMLTRLASIPSVVMRQHGDRNDDAHQIAYHAAHSLLAPFPERMEDDITPDWVRDKTVYLDGFCRHSEPTCETSMSFESPTIAVMFGRGGTDLTVEQLCEAARSIPDHQWIVIGKDAPAAHPLPTNLQFVGWIQDPVAYLTAADLVVTAAGHNSVMEVGHSGCRFIAVAQDRPFEEQTRKARILDREGLAVGVESWPSAEQWPTLVARAKHLDPTQWQSVFQNDGAVQAANHLAKVALWSRDQRVSGERISL</sequence>
<organism evidence="2 3">
    <name type="scientific">Neorhodopirellula lusitana</name>
    <dbReference type="NCBI Taxonomy" id="445327"/>
    <lineage>
        <taxon>Bacteria</taxon>
        <taxon>Pseudomonadati</taxon>
        <taxon>Planctomycetota</taxon>
        <taxon>Planctomycetia</taxon>
        <taxon>Pirellulales</taxon>
        <taxon>Pirellulaceae</taxon>
        <taxon>Neorhodopirellula</taxon>
    </lineage>
</organism>
<comment type="caution">
    <text evidence="2">The sequence shown here is derived from an EMBL/GenBank/DDBJ whole genome shotgun (WGS) entry which is preliminary data.</text>
</comment>
<keyword evidence="2" id="KW-0808">Transferase</keyword>
<dbReference type="GO" id="GO:0016740">
    <property type="term" value="F:transferase activity"/>
    <property type="evidence" value="ECO:0007669"/>
    <property type="project" value="UniProtKB-KW"/>
</dbReference>
<keyword evidence="3" id="KW-1185">Reference proteome</keyword>
<gene>
    <name evidence="2" type="ORF">SAMN06265222_11950</name>
</gene>
<accession>A0ABY1QMC0</accession>
<dbReference type="PANTHER" id="PTHR21015:SF22">
    <property type="entry name" value="GLYCOSYLTRANSFERASE"/>
    <property type="match status" value="1"/>
</dbReference>
<evidence type="ECO:0000259" key="1">
    <source>
        <dbReference type="Pfam" id="PF04101"/>
    </source>
</evidence>
<dbReference type="Proteomes" id="UP001158067">
    <property type="component" value="Unassembled WGS sequence"/>
</dbReference>
<evidence type="ECO:0000313" key="3">
    <source>
        <dbReference type="Proteomes" id="UP001158067"/>
    </source>
</evidence>
<dbReference type="Gene3D" id="3.40.50.2000">
    <property type="entry name" value="Glycogen Phosphorylase B"/>
    <property type="match status" value="1"/>
</dbReference>
<protein>
    <submittedName>
        <fullName evidence="2">Predicted glycosyl transferase</fullName>
    </submittedName>
</protein>
<dbReference type="PANTHER" id="PTHR21015">
    <property type="entry name" value="UDP-N-ACETYLGLUCOSAMINE--N-ACETYLMURAMYL-(PENTAPEPTIDE) PYROPHOSPHORYL-UNDECAPRENOL N-ACETYLGLUCOSAMINE TRANSFERASE 1"/>
    <property type="match status" value="1"/>
</dbReference>
<dbReference type="RefSeq" id="WP_283435063.1">
    <property type="nucleotide sequence ID" value="NZ_FXUG01000019.1"/>
</dbReference>
<dbReference type="EMBL" id="FXUG01000019">
    <property type="protein sequence ID" value="SMP75485.1"/>
    <property type="molecule type" value="Genomic_DNA"/>
</dbReference>